<reference evidence="1 2" key="1">
    <citation type="submission" date="2015-01" db="EMBL/GenBank/DDBJ databases">
        <title>Evolution of Trichinella species and genotypes.</title>
        <authorList>
            <person name="Korhonen P.K."/>
            <person name="Edoardo P."/>
            <person name="Giuseppe L.R."/>
            <person name="Gasser R.B."/>
        </authorList>
    </citation>
    <scope>NUCLEOTIDE SEQUENCE [LARGE SCALE GENOMIC DNA]</scope>
    <source>
        <strain evidence="1">ISS1980</strain>
    </source>
</reference>
<gene>
    <name evidence="1" type="ORF">T10_12477</name>
</gene>
<proteinExistence type="predicted"/>
<evidence type="ECO:0000313" key="1">
    <source>
        <dbReference type="EMBL" id="KRZ72644.1"/>
    </source>
</evidence>
<accession>A0A0V1MLC1</accession>
<organism evidence="1 2">
    <name type="scientific">Trichinella papuae</name>
    <dbReference type="NCBI Taxonomy" id="268474"/>
    <lineage>
        <taxon>Eukaryota</taxon>
        <taxon>Metazoa</taxon>
        <taxon>Ecdysozoa</taxon>
        <taxon>Nematoda</taxon>
        <taxon>Enoplea</taxon>
        <taxon>Dorylaimia</taxon>
        <taxon>Trichinellida</taxon>
        <taxon>Trichinellidae</taxon>
        <taxon>Trichinella</taxon>
    </lineage>
</organism>
<evidence type="ECO:0000313" key="2">
    <source>
        <dbReference type="Proteomes" id="UP000054843"/>
    </source>
</evidence>
<protein>
    <submittedName>
        <fullName evidence="1">Uncharacterized protein</fullName>
    </submittedName>
</protein>
<dbReference type="EMBL" id="JYDO01000075">
    <property type="protein sequence ID" value="KRZ72644.1"/>
    <property type="molecule type" value="Genomic_DNA"/>
</dbReference>
<sequence length="63" mass="7306">MLENYNRFYTSSASKVLFYSAQLVYIFHPGTVCYAAMDARKLFHLPHIIPNSFIQVAAHLENR</sequence>
<name>A0A0V1MLC1_9BILA</name>
<dbReference type="AlphaFoldDB" id="A0A0V1MLC1"/>
<keyword evidence="2" id="KW-1185">Reference proteome</keyword>
<comment type="caution">
    <text evidence="1">The sequence shown here is derived from an EMBL/GenBank/DDBJ whole genome shotgun (WGS) entry which is preliminary data.</text>
</comment>
<dbReference type="Proteomes" id="UP000054843">
    <property type="component" value="Unassembled WGS sequence"/>
</dbReference>